<evidence type="ECO:0000259" key="3">
    <source>
        <dbReference type="Pfam" id="PF00275"/>
    </source>
</evidence>
<feature type="region of interest" description="Disordered" evidence="2">
    <location>
        <begin position="74"/>
        <end position="98"/>
    </location>
</feature>
<feature type="region of interest" description="Disordered" evidence="2">
    <location>
        <begin position="1"/>
        <end position="34"/>
    </location>
</feature>
<keyword evidence="1" id="KW-0808">Transferase</keyword>
<sequence length="171" mass="18258">MSPRTTCAGTRTRRPRAAPPRGAPARRLPPGADHAALAPFADGPVRIEDVADTRVNECDRLDVRAENLRRLGVTATTGPDRLEVRPGTPRPARTATHGDHRRVMSFAVTALRTPGVDFDDPGCVRKTFPGFHEAFARFRDAGEGTARGAGEGTAPDATRDVARDGARDGAE</sequence>
<accession>A0A100Y1Z5</accession>
<reference evidence="4 5" key="1">
    <citation type="submission" date="2015-11" db="EMBL/GenBank/DDBJ databases">
        <title>Genome-wide analysis reveals the secondary metabolome in Streptomyces kanasensis ZX01.</title>
        <authorList>
            <person name="Zhang G."/>
            <person name="Han L."/>
            <person name="Feng J."/>
            <person name="Zhang X."/>
        </authorList>
    </citation>
    <scope>NUCLEOTIDE SEQUENCE [LARGE SCALE GENOMIC DNA]</scope>
    <source>
        <strain evidence="4 5">ZX01</strain>
    </source>
</reference>
<dbReference type="AlphaFoldDB" id="A0A100Y1Z5"/>
<dbReference type="PANTHER" id="PTHR21090:SF5">
    <property type="entry name" value="PENTAFUNCTIONAL AROM POLYPEPTIDE"/>
    <property type="match status" value="1"/>
</dbReference>
<name>A0A100Y1Z5_9ACTN</name>
<evidence type="ECO:0000256" key="1">
    <source>
        <dbReference type="ARBA" id="ARBA00022679"/>
    </source>
</evidence>
<feature type="compositionally biased region" description="Low complexity" evidence="2">
    <location>
        <begin position="23"/>
        <end position="32"/>
    </location>
</feature>
<evidence type="ECO:0000313" key="4">
    <source>
        <dbReference type="EMBL" id="KUH36222.1"/>
    </source>
</evidence>
<dbReference type="Proteomes" id="UP000054011">
    <property type="component" value="Unassembled WGS sequence"/>
</dbReference>
<organism evidence="4 5">
    <name type="scientific">Streptomyces kanasensis</name>
    <dbReference type="NCBI Taxonomy" id="936756"/>
    <lineage>
        <taxon>Bacteria</taxon>
        <taxon>Bacillati</taxon>
        <taxon>Actinomycetota</taxon>
        <taxon>Actinomycetes</taxon>
        <taxon>Kitasatosporales</taxon>
        <taxon>Streptomycetaceae</taxon>
        <taxon>Streptomyces</taxon>
    </lineage>
</organism>
<evidence type="ECO:0000256" key="2">
    <source>
        <dbReference type="SAM" id="MobiDB-lite"/>
    </source>
</evidence>
<keyword evidence="5" id="KW-1185">Reference proteome</keyword>
<dbReference type="STRING" id="936756.ATE80_24830"/>
<comment type="caution">
    <text evidence="4">The sequence shown here is derived from an EMBL/GenBank/DDBJ whole genome shotgun (WGS) entry which is preliminary data.</text>
</comment>
<proteinExistence type="predicted"/>
<feature type="compositionally biased region" description="Basic and acidic residues" evidence="2">
    <location>
        <begin position="157"/>
        <end position="171"/>
    </location>
</feature>
<dbReference type="InterPro" id="IPR001986">
    <property type="entry name" value="Enolpyruvate_Tfrase_dom"/>
</dbReference>
<protein>
    <recommendedName>
        <fullName evidence="3">Enolpyruvate transferase domain-containing protein</fullName>
    </recommendedName>
</protein>
<feature type="domain" description="Enolpyruvate transferase" evidence="3">
    <location>
        <begin position="35"/>
        <end position="134"/>
    </location>
</feature>
<dbReference type="OrthoDB" id="9809920at2"/>
<dbReference type="GO" id="GO:0009423">
    <property type="term" value="P:chorismate biosynthetic process"/>
    <property type="evidence" value="ECO:0007669"/>
    <property type="project" value="TreeGrafter"/>
</dbReference>
<dbReference type="GO" id="GO:0003866">
    <property type="term" value="F:3-phosphoshikimate 1-carboxyvinyltransferase activity"/>
    <property type="evidence" value="ECO:0007669"/>
    <property type="project" value="TreeGrafter"/>
</dbReference>
<dbReference type="Gene3D" id="3.65.10.10">
    <property type="entry name" value="Enolpyruvate transferase domain"/>
    <property type="match status" value="1"/>
</dbReference>
<dbReference type="InterPro" id="IPR036968">
    <property type="entry name" value="Enolpyruvate_Tfrase_sf"/>
</dbReference>
<evidence type="ECO:0000313" key="5">
    <source>
        <dbReference type="Proteomes" id="UP000054011"/>
    </source>
</evidence>
<dbReference type="SUPFAM" id="SSF55205">
    <property type="entry name" value="EPT/RTPC-like"/>
    <property type="match status" value="1"/>
</dbReference>
<feature type="region of interest" description="Disordered" evidence="2">
    <location>
        <begin position="142"/>
        <end position="171"/>
    </location>
</feature>
<dbReference type="Pfam" id="PF00275">
    <property type="entry name" value="EPSP_synthase"/>
    <property type="match status" value="1"/>
</dbReference>
<dbReference type="PANTHER" id="PTHR21090">
    <property type="entry name" value="AROM/DEHYDROQUINATE SYNTHASE"/>
    <property type="match status" value="1"/>
</dbReference>
<gene>
    <name evidence="4" type="ORF">ATE80_24830</name>
</gene>
<dbReference type="EMBL" id="LNSV01000087">
    <property type="protein sequence ID" value="KUH36222.1"/>
    <property type="molecule type" value="Genomic_DNA"/>
</dbReference>
<feature type="compositionally biased region" description="Low complexity" evidence="2">
    <location>
        <begin position="1"/>
        <end position="10"/>
    </location>
</feature>
<dbReference type="InterPro" id="IPR013792">
    <property type="entry name" value="RNA3'P_cycl/enolpyr_Trfase_a/b"/>
</dbReference>